<dbReference type="EMBL" id="ML210172">
    <property type="protein sequence ID" value="TFK26720.1"/>
    <property type="molecule type" value="Genomic_DNA"/>
</dbReference>
<keyword evidence="2" id="KW-1185">Reference proteome</keyword>
<dbReference type="Proteomes" id="UP000307440">
    <property type="component" value="Unassembled WGS sequence"/>
</dbReference>
<name>A0A5C3L1W3_COPMA</name>
<dbReference type="OrthoDB" id="3260913at2759"/>
<reference evidence="1 2" key="1">
    <citation type="journal article" date="2019" name="Nat. Ecol. Evol.">
        <title>Megaphylogeny resolves global patterns of mushroom evolution.</title>
        <authorList>
            <person name="Varga T."/>
            <person name="Krizsan K."/>
            <person name="Foldi C."/>
            <person name="Dima B."/>
            <person name="Sanchez-Garcia M."/>
            <person name="Sanchez-Ramirez S."/>
            <person name="Szollosi G.J."/>
            <person name="Szarkandi J.G."/>
            <person name="Papp V."/>
            <person name="Albert L."/>
            <person name="Andreopoulos W."/>
            <person name="Angelini C."/>
            <person name="Antonin V."/>
            <person name="Barry K.W."/>
            <person name="Bougher N.L."/>
            <person name="Buchanan P."/>
            <person name="Buyck B."/>
            <person name="Bense V."/>
            <person name="Catcheside P."/>
            <person name="Chovatia M."/>
            <person name="Cooper J."/>
            <person name="Damon W."/>
            <person name="Desjardin D."/>
            <person name="Finy P."/>
            <person name="Geml J."/>
            <person name="Haridas S."/>
            <person name="Hughes K."/>
            <person name="Justo A."/>
            <person name="Karasinski D."/>
            <person name="Kautmanova I."/>
            <person name="Kiss B."/>
            <person name="Kocsube S."/>
            <person name="Kotiranta H."/>
            <person name="LaButti K.M."/>
            <person name="Lechner B.E."/>
            <person name="Liimatainen K."/>
            <person name="Lipzen A."/>
            <person name="Lukacs Z."/>
            <person name="Mihaltcheva S."/>
            <person name="Morgado L.N."/>
            <person name="Niskanen T."/>
            <person name="Noordeloos M.E."/>
            <person name="Ohm R.A."/>
            <person name="Ortiz-Santana B."/>
            <person name="Ovrebo C."/>
            <person name="Racz N."/>
            <person name="Riley R."/>
            <person name="Savchenko A."/>
            <person name="Shiryaev A."/>
            <person name="Soop K."/>
            <person name="Spirin V."/>
            <person name="Szebenyi C."/>
            <person name="Tomsovsky M."/>
            <person name="Tulloss R.E."/>
            <person name="Uehling J."/>
            <person name="Grigoriev I.V."/>
            <person name="Vagvolgyi C."/>
            <person name="Papp T."/>
            <person name="Martin F.M."/>
            <person name="Miettinen O."/>
            <person name="Hibbett D.S."/>
            <person name="Nagy L.G."/>
        </authorList>
    </citation>
    <scope>NUCLEOTIDE SEQUENCE [LARGE SCALE GENOMIC DNA]</scope>
    <source>
        <strain evidence="1 2">CBS 121175</strain>
    </source>
</reference>
<evidence type="ECO:0000313" key="1">
    <source>
        <dbReference type="EMBL" id="TFK26720.1"/>
    </source>
</evidence>
<organism evidence="1 2">
    <name type="scientific">Coprinopsis marcescibilis</name>
    <name type="common">Agaric fungus</name>
    <name type="synonym">Psathyrella marcescibilis</name>
    <dbReference type="NCBI Taxonomy" id="230819"/>
    <lineage>
        <taxon>Eukaryota</taxon>
        <taxon>Fungi</taxon>
        <taxon>Dikarya</taxon>
        <taxon>Basidiomycota</taxon>
        <taxon>Agaricomycotina</taxon>
        <taxon>Agaricomycetes</taxon>
        <taxon>Agaricomycetidae</taxon>
        <taxon>Agaricales</taxon>
        <taxon>Agaricineae</taxon>
        <taxon>Psathyrellaceae</taxon>
        <taxon>Coprinopsis</taxon>
    </lineage>
</organism>
<accession>A0A5C3L1W3</accession>
<sequence>MLSLLSKGTARILDGHLKAAGLTIPQDEKGSYVIDLPAIRGLLPKISNSAFNQVADICENTINPICKSFHGMILSDIDNITDLLLKLDEVGAPEVGCHSICLIEGTLSVMKEPAEKEALHSPRRRRSSASLGVPILIPSTNPMVPSIIITPCDSQPHESSCRVPYQDSAFGNLLTVPLHVCFNDVHPPLLPQTTLPFLENWRWHQGHWEAILPSVREQTRRGLFSRAQVFRRKASRHYSRSLSHRNTLL</sequence>
<evidence type="ECO:0000313" key="2">
    <source>
        <dbReference type="Proteomes" id="UP000307440"/>
    </source>
</evidence>
<gene>
    <name evidence="1" type="ORF">FA15DRAFT_587966</name>
</gene>
<dbReference type="AlphaFoldDB" id="A0A5C3L1W3"/>
<proteinExistence type="predicted"/>
<protein>
    <submittedName>
        <fullName evidence="1">Uncharacterized protein</fullName>
    </submittedName>
</protein>